<protein>
    <recommendedName>
        <fullName evidence="1">Mga helix-turn-helix domain-containing protein</fullName>
    </recommendedName>
</protein>
<sequence>MASLVKKSSNYRILNTQLEEPSLTYPLLCRKCHLSPSSVNRRFTALSSSLAAYHLSLNRKHFPLLQGNEIQIRFFHYQLLRWMRPHLIKSSSEAFFCIKTIHEKRKAVYPLENGIALATVFPKNFVPAFYFLHERNYLFLWKQLLGLEAFYLSEEDTYLLNQIFAAELLKERLGSDSFQICLVKITQIHLLCALLEGNLILFKGSGSLSPDTLTLIRLFLSQLPHYDQLLKKHPELPLLYEMIWHNRSVLLDWN</sequence>
<feature type="domain" description="Mga helix-turn-helix" evidence="1">
    <location>
        <begin position="3"/>
        <end position="79"/>
    </location>
</feature>
<organism evidence="2 3">
    <name type="scientific">Enterococcus gallinarum</name>
    <dbReference type="NCBI Taxonomy" id="1353"/>
    <lineage>
        <taxon>Bacteria</taxon>
        <taxon>Bacillati</taxon>
        <taxon>Bacillota</taxon>
        <taxon>Bacilli</taxon>
        <taxon>Lactobacillales</taxon>
        <taxon>Enterococcaceae</taxon>
        <taxon>Enterococcus</taxon>
    </lineage>
</organism>
<evidence type="ECO:0000313" key="2">
    <source>
        <dbReference type="EMBL" id="MXS25713.1"/>
    </source>
</evidence>
<comment type="caution">
    <text evidence="2">The sequence shown here is derived from an EMBL/GenBank/DDBJ whole genome shotgun (WGS) entry which is preliminary data.</text>
</comment>
<dbReference type="EMBL" id="WVTI01000004">
    <property type="protein sequence ID" value="MXS25713.1"/>
    <property type="molecule type" value="Genomic_DNA"/>
</dbReference>
<dbReference type="Proteomes" id="UP000439965">
    <property type="component" value="Unassembled WGS sequence"/>
</dbReference>
<dbReference type="RefSeq" id="WP_082031008.1">
    <property type="nucleotide sequence ID" value="NZ_CP116510.1"/>
</dbReference>
<evidence type="ECO:0000259" key="1">
    <source>
        <dbReference type="Pfam" id="PF05043"/>
    </source>
</evidence>
<evidence type="ECO:0000313" key="3">
    <source>
        <dbReference type="Proteomes" id="UP000439965"/>
    </source>
</evidence>
<dbReference type="InterPro" id="IPR007737">
    <property type="entry name" value="Mga_HTH"/>
</dbReference>
<gene>
    <name evidence="2" type="ORF">GTI89_06555</name>
</gene>
<dbReference type="AlphaFoldDB" id="A0A6I4XDJ7"/>
<reference evidence="2 3" key="1">
    <citation type="submission" date="2019-04" db="EMBL/GenBank/DDBJ databases">
        <title>Step-wise assembly of the neonatal virome modulated by breast feeding.</title>
        <authorList>
            <person name="Liang G."/>
            <person name="Bushman F."/>
        </authorList>
    </citation>
    <scope>NUCLEOTIDE SEQUENCE [LARGE SCALE GENOMIC DNA]</scope>
    <source>
        <strain evidence="2 3">E3404</strain>
    </source>
</reference>
<dbReference type="Pfam" id="PF05043">
    <property type="entry name" value="Mga"/>
    <property type="match status" value="1"/>
</dbReference>
<name>A0A6I4XDJ7_ENTGA</name>
<proteinExistence type="predicted"/>
<accession>A0A6I4XDJ7</accession>